<proteinExistence type="predicted"/>
<evidence type="ECO:0000313" key="2">
    <source>
        <dbReference type="EMBL" id="KAF2876427.1"/>
    </source>
</evidence>
<accession>A0A7C8IN54</accession>
<feature type="region of interest" description="Disordered" evidence="1">
    <location>
        <begin position="1"/>
        <end position="22"/>
    </location>
</feature>
<sequence length="155" mass="16700">MSSLRSQRSAKLHPSASPESEHALRACPITTLGGSHGCVDNGQQPLKHQSLSLLFAQKVIFAGGLCWRLLSMIADGVGMAQAIRRWQIVGVAGSKSMNRRRVQKANRSATVYSVQCDGFTVTWGFGRLGSASHVGLCWGSYERFAGAKRGEGSHQ</sequence>
<evidence type="ECO:0000313" key="3">
    <source>
        <dbReference type="Proteomes" id="UP000481861"/>
    </source>
</evidence>
<comment type="caution">
    <text evidence="2">The sequence shown here is derived from an EMBL/GenBank/DDBJ whole genome shotgun (WGS) entry which is preliminary data.</text>
</comment>
<dbReference type="EMBL" id="JAADJZ010000003">
    <property type="protein sequence ID" value="KAF2876427.1"/>
    <property type="molecule type" value="Genomic_DNA"/>
</dbReference>
<dbReference type="AlphaFoldDB" id="A0A7C8IN54"/>
<organism evidence="2 3">
    <name type="scientific">Massariosphaeria phaeospora</name>
    <dbReference type="NCBI Taxonomy" id="100035"/>
    <lineage>
        <taxon>Eukaryota</taxon>
        <taxon>Fungi</taxon>
        <taxon>Dikarya</taxon>
        <taxon>Ascomycota</taxon>
        <taxon>Pezizomycotina</taxon>
        <taxon>Dothideomycetes</taxon>
        <taxon>Pleosporomycetidae</taxon>
        <taxon>Pleosporales</taxon>
        <taxon>Pleosporales incertae sedis</taxon>
        <taxon>Massariosphaeria</taxon>
    </lineage>
</organism>
<gene>
    <name evidence="2" type="ORF">BDV95DRAFT_225384</name>
</gene>
<dbReference type="Proteomes" id="UP000481861">
    <property type="component" value="Unassembled WGS sequence"/>
</dbReference>
<protein>
    <submittedName>
        <fullName evidence="2">Uncharacterized protein</fullName>
    </submittedName>
</protein>
<name>A0A7C8IN54_9PLEO</name>
<reference evidence="2 3" key="1">
    <citation type="submission" date="2020-01" db="EMBL/GenBank/DDBJ databases">
        <authorList>
            <consortium name="DOE Joint Genome Institute"/>
            <person name="Haridas S."/>
            <person name="Albert R."/>
            <person name="Binder M."/>
            <person name="Bloem J."/>
            <person name="Labutti K."/>
            <person name="Salamov A."/>
            <person name="Andreopoulos B."/>
            <person name="Baker S.E."/>
            <person name="Barry K."/>
            <person name="Bills G."/>
            <person name="Bluhm B.H."/>
            <person name="Cannon C."/>
            <person name="Castanera R."/>
            <person name="Culley D.E."/>
            <person name="Daum C."/>
            <person name="Ezra D."/>
            <person name="Gonzalez J.B."/>
            <person name="Henrissat B."/>
            <person name="Kuo A."/>
            <person name="Liang C."/>
            <person name="Lipzen A."/>
            <person name="Lutzoni F."/>
            <person name="Magnuson J."/>
            <person name="Mondo S."/>
            <person name="Nolan M."/>
            <person name="Ohm R."/>
            <person name="Pangilinan J."/>
            <person name="Park H.-J.H."/>
            <person name="Ramirez L."/>
            <person name="Alfaro M."/>
            <person name="Sun H."/>
            <person name="Tritt A."/>
            <person name="Yoshinaga Y."/>
            <person name="Zwiers L.-H.L."/>
            <person name="Turgeon B.G."/>
            <person name="Goodwin S.B."/>
            <person name="Spatafora J.W."/>
            <person name="Crous P.W."/>
            <person name="Grigoriev I.V."/>
        </authorList>
    </citation>
    <scope>NUCLEOTIDE SEQUENCE [LARGE SCALE GENOMIC DNA]</scope>
    <source>
        <strain evidence="2 3">CBS 611.86</strain>
    </source>
</reference>
<keyword evidence="3" id="KW-1185">Reference proteome</keyword>
<evidence type="ECO:0000256" key="1">
    <source>
        <dbReference type="SAM" id="MobiDB-lite"/>
    </source>
</evidence>